<evidence type="ECO:0000313" key="4">
    <source>
        <dbReference type="Proteomes" id="UP001165121"/>
    </source>
</evidence>
<dbReference type="GO" id="GO:0016491">
    <property type="term" value="F:oxidoreductase activity"/>
    <property type="evidence" value="ECO:0007669"/>
    <property type="project" value="UniProtKB-KW"/>
</dbReference>
<dbReference type="PANTHER" id="PTHR11972:SF55">
    <property type="entry name" value="FERRIC REDUCTASE"/>
    <property type="match status" value="1"/>
</dbReference>
<dbReference type="GO" id="GO:0005886">
    <property type="term" value="C:plasma membrane"/>
    <property type="evidence" value="ECO:0007669"/>
    <property type="project" value="TreeGrafter"/>
</dbReference>
<accession>A0A9W6X860</accession>
<keyword evidence="1" id="KW-0560">Oxidoreductase</keyword>
<name>A0A9W6X860_9STRA</name>
<dbReference type="InterPro" id="IPR039261">
    <property type="entry name" value="FNR_nucleotide-bd"/>
</dbReference>
<dbReference type="OrthoDB" id="167398at2759"/>
<dbReference type="SUPFAM" id="SSF52343">
    <property type="entry name" value="Ferredoxin reductase-like, C-terminal NADP-linked domain"/>
    <property type="match status" value="1"/>
</dbReference>
<gene>
    <name evidence="3" type="ORF">Pfra01_000829400</name>
</gene>
<sequence>MEDKSDSAVSQSPLHTPPGVPILEESIWSDPGRSWDSSSAEARCGESAAGADIFLPHRSRTQAAVSEVIASWVRLRWRLARRLFSAPIPFITAEINIKLGDFAVTFPVIAILLVASVIKVAKHDVKGSGPWGSLWYEGSTCLLLQAAPERTEERQSPFGILIDGPYGGLSVDIEDSTSYSHFVLFAGGMGMTPIRSILNWLHNECYFQKARVIHRLRFIWSVSDSESLQALLDLDVERWLNNPKAPYLPDVLLCPTTLSVPTEAFFTEIYLTRGLVGSRTELDPQLTKFCGSIADPRSSRFYERWAVMR</sequence>
<dbReference type="AlphaFoldDB" id="A0A9W6X860"/>
<evidence type="ECO:0000256" key="1">
    <source>
        <dbReference type="ARBA" id="ARBA00023002"/>
    </source>
</evidence>
<dbReference type="Proteomes" id="UP001165121">
    <property type="component" value="Unassembled WGS sequence"/>
</dbReference>
<protein>
    <submittedName>
        <fullName evidence="3">Unnamed protein product</fullName>
    </submittedName>
</protein>
<dbReference type="EMBL" id="BSXT01000739">
    <property type="protein sequence ID" value="GMF33432.1"/>
    <property type="molecule type" value="Genomic_DNA"/>
</dbReference>
<keyword evidence="4" id="KW-1185">Reference proteome</keyword>
<dbReference type="InterPro" id="IPR050369">
    <property type="entry name" value="RBOH/FRE"/>
</dbReference>
<dbReference type="PANTHER" id="PTHR11972">
    <property type="entry name" value="NADPH OXIDASE"/>
    <property type="match status" value="1"/>
</dbReference>
<evidence type="ECO:0000256" key="2">
    <source>
        <dbReference type="SAM" id="MobiDB-lite"/>
    </source>
</evidence>
<proteinExistence type="predicted"/>
<organism evidence="3 4">
    <name type="scientific">Phytophthora fragariaefolia</name>
    <dbReference type="NCBI Taxonomy" id="1490495"/>
    <lineage>
        <taxon>Eukaryota</taxon>
        <taxon>Sar</taxon>
        <taxon>Stramenopiles</taxon>
        <taxon>Oomycota</taxon>
        <taxon>Peronosporomycetes</taxon>
        <taxon>Peronosporales</taxon>
        <taxon>Peronosporaceae</taxon>
        <taxon>Phytophthora</taxon>
    </lineage>
</organism>
<evidence type="ECO:0000313" key="3">
    <source>
        <dbReference type="EMBL" id="GMF33432.1"/>
    </source>
</evidence>
<reference evidence="3" key="1">
    <citation type="submission" date="2023-04" db="EMBL/GenBank/DDBJ databases">
        <title>Phytophthora fragariaefolia NBRC 109709.</title>
        <authorList>
            <person name="Ichikawa N."/>
            <person name="Sato H."/>
            <person name="Tonouchi N."/>
        </authorList>
    </citation>
    <scope>NUCLEOTIDE SEQUENCE</scope>
    <source>
        <strain evidence="3">NBRC 109709</strain>
    </source>
</reference>
<feature type="region of interest" description="Disordered" evidence="2">
    <location>
        <begin position="1"/>
        <end position="39"/>
    </location>
</feature>
<comment type="caution">
    <text evidence="3">The sequence shown here is derived from an EMBL/GenBank/DDBJ whole genome shotgun (WGS) entry which is preliminary data.</text>
</comment>
<dbReference type="Gene3D" id="3.40.50.80">
    <property type="entry name" value="Nucleotide-binding domain of ferredoxin-NADP reductase (FNR) module"/>
    <property type="match status" value="1"/>
</dbReference>